<evidence type="ECO:0000256" key="1">
    <source>
        <dbReference type="ARBA" id="ARBA00004613"/>
    </source>
</evidence>
<name>A0A081ATX2_PHYNI</name>
<comment type="subcellular location">
    <subcellularLocation>
        <location evidence="1 5">Secreted</location>
    </subcellularLocation>
</comment>
<dbReference type="OrthoDB" id="128458at2759"/>
<dbReference type="EMBL" id="ANJA01000721">
    <property type="protein sequence ID" value="ETO82333.1"/>
    <property type="molecule type" value="Genomic_DNA"/>
</dbReference>
<sequence>MRLTFILLLIASAFVSSVSALPVAAGAETRSLRSATTTADDHVAGEERGGFTYNFNFGIFERLPSQFKRMKKEPEHLRSIFNSWKSGMRSSDEAAAYMRSQGMSEDAIEQFTNAYKAYLSHQG</sequence>
<evidence type="ECO:0000313" key="7">
    <source>
        <dbReference type="Proteomes" id="UP000028582"/>
    </source>
</evidence>
<comment type="similarity">
    <text evidence="2 5">Belongs to the RxLR effector family.</text>
</comment>
<reference evidence="6 7" key="1">
    <citation type="submission" date="2013-11" db="EMBL/GenBank/DDBJ databases">
        <title>The Genome Sequence of Phytophthora parasitica P1976.</title>
        <authorList>
            <consortium name="The Broad Institute Genomics Platform"/>
            <person name="Russ C."/>
            <person name="Tyler B."/>
            <person name="Panabieres F."/>
            <person name="Shan W."/>
            <person name="Tripathy S."/>
            <person name="Grunwald N."/>
            <person name="Machado M."/>
            <person name="Johnson C.S."/>
            <person name="Walker B."/>
            <person name="Young S."/>
            <person name="Zeng Q."/>
            <person name="Gargeya S."/>
            <person name="Fitzgerald M."/>
            <person name="Haas B."/>
            <person name="Abouelleil A."/>
            <person name="Allen A.W."/>
            <person name="Alvarado L."/>
            <person name="Arachchi H.M."/>
            <person name="Berlin A.M."/>
            <person name="Chapman S.B."/>
            <person name="Gainer-Dewar J."/>
            <person name="Goldberg J."/>
            <person name="Griggs A."/>
            <person name="Gujja S."/>
            <person name="Hansen M."/>
            <person name="Howarth C."/>
            <person name="Imamovic A."/>
            <person name="Ireland A."/>
            <person name="Larimer J."/>
            <person name="McCowan C."/>
            <person name="Murphy C."/>
            <person name="Pearson M."/>
            <person name="Poon T.W."/>
            <person name="Priest M."/>
            <person name="Roberts A."/>
            <person name="Saif S."/>
            <person name="Shea T."/>
            <person name="Sisk P."/>
            <person name="Sykes S."/>
            <person name="Wortman J."/>
            <person name="Nusbaum C."/>
            <person name="Birren B."/>
        </authorList>
    </citation>
    <scope>NUCLEOTIDE SEQUENCE [LARGE SCALE GENOMIC DNA]</scope>
    <source>
        <strain evidence="6 7">P1976</strain>
    </source>
</reference>
<evidence type="ECO:0000256" key="4">
    <source>
        <dbReference type="ARBA" id="ARBA00022729"/>
    </source>
</evidence>
<feature type="signal peptide" evidence="5">
    <location>
        <begin position="1"/>
        <end position="20"/>
    </location>
</feature>
<protein>
    <recommendedName>
        <fullName evidence="5">RxLR effector protein</fullName>
    </recommendedName>
</protein>
<organism evidence="6 7">
    <name type="scientific">Phytophthora nicotianae P1976</name>
    <dbReference type="NCBI Taxonomy" id="1317066"/>
    <lineage>
        <taxon>Eukaryota</taxon>
        <taxon>Sar</taxon>
        <taxon>Stramenopiles</taxon>
        <taxon>Oomycota</taxon>
        <taxon>Peronosporomycetes</taxon>
        <taxon>Peronosporales</taxon>
        <taxon>Peronosporaceae</taxon>
        <taxon>Phytophthora</taxon>
    </lineage>
</organism>
<proteinExistence type="inferred from homology"/>
<gene>
    <name evidence="6" type="ORF">F444_03508</name>
</gene>
<keyword evidence="4 5" id="KW-0732">Signal</keyword>
<dbReference type="InterPro" id="IPR031825">
    <property type="entry name" value="RXLR"/>
</dbReference>
<dbReference type="Pfam" id="PF16810">
    <property type="entry name" value="RXLR"/>
    <property type="match status" value="1"/>
</dbReference>
<dbReference type="AlphaFoldDB" id="A0A081ATX2"/>
<evidence type="ECO:0000256" key="5">
    <source>
        <dbReference type="RuleBase" id="RU367124"/>
    </source>
</evidence>
<evidence type="ECO:0000313" key="6">
    <source>
        <dbReference type="EMBL" id="ETO82333.1"/>
    </source>
</evidence>
<accession>A0A081ATX2</accession>
<feature type="chain" id="PRO_5044992498" description="RxLR effector protein" evidence="5">
    <location>
        <begin position="21"/>
        <end position="123"/>
    </location>
</feature>
<evidence type="ECO:0000256" key="3">
    <source>
        <dbReference type="ARBA" id="ARBA00022525"/>
    </source>
</evidence>
<evidence type="ECO:0000256" key="2">
    <source>
        <dbReference type="ARBA" id="ARBA00010400"/>
    </source>
</evidence>
<dbReference type="Proteomes" id="UP000028582">
    <property type="component" value="Unassembled WGS sequence"/>
</dbReference>
<keyword evidence="3 5" id="KW-0964">Secreted</keyword>
<comment type="function">
    <text evidence="5">Effector that suppresses plant defense responses during pathogen infection.</text>
</comment>
<comment type="caution">
    <text evidence="6">The sequence shown here is derived from an EMBL/GenBank/DDBJ whole genome shotgun (WGS) entry which is preliminary data.</text>
</comment>
<comment type="domain">
    <text evidence="5">The RxLR-dEER motif acts to carry the protein into the host cell cytoplasm through binding to cell surface phosphatidylinositol-3-phosphate.</text>
</comment>